<dbReference type="RefSeq" id="WP_088700366.1">
    <property type="nucleotide sequence ID" value="NZ_JPUA01000032.1"/>
</dbReference>
<keyword evidence="2" id="KW-0812">Transmembrane</keyword>
<name>A0A246RZT9_9GAMM</name>
<keyword evidence="4" id="KW-1185">Reference proteome</keyword>
<reference evidence="3 4" key="1">
    <citation type="submission" date="2014-08" db="EMBL/GenBank/DDBJ databases">
        <title>Draft genome sequence of a novel L-asparaginase producing marine bacterium, Halomonas campaniensis.</title>
        <authorList>
            <person name="Sundarakrishnan B."/>
            <person name="Moushumi Priya A."/>
            <person name="Raman G."/>
            <person name="Sakthivel N."/>
            <person name="Park S."/>
            <person name="Jayachandran S."/>
        </authorList>
    </citation>
    <scope>NUCLEOTIDE SEQUENCE [LARGE SCALE GENOMIC DNA]</scope>
    <source>
        <strain evidence="3 4">SK03</strain>
    </source>
</reference>
<organism evidence="3 4">
    <name type="scientific">Halomonas campaniensis</name>
    <dbReference type="NCBI Taxonomy" id="213554"/>
    <lineage>
        <taxon>Bacteria</taxon>
        <taxon>Pseudomonadati</taxon>
        <taxon>Pseudomonadota</taxon>
        <taxon>Gammaproteobacteria</taxon>
        <taxon>Oceanospirillales</taxon>
        <taxon>Halomonadaceae</taxon>
        <taxon>Halomonas</taxon>
    </lineage>
</organism>
<evidence type="ECO:0000256" key="1">
    <source>
        <dbReference type="SAM" id="MobiDB-lite"/>
    </source>
</evidence>
<evidence type="ECO:0008006" key="5">
    <source>
        <dbReference type="Google" id="ProtNLM"/>
    </source>
</evidence>
<dbReference type="Proteomes" id="UP000197334">
    <property type="component" value="Unassembled WGS sequence"/>
</dbReference>
<sequence>MDGVTWFLFGVLVGVFIAIACAAAAFCKSSSKPCGHAPPFRTPPPPTMAGSSGISEHGERNHG</sequence>
<feature type="transmembrane region" description="Helical" evidence="2">
    <location>
        <begin position="6"/>
        <end position="27"/>
    </location>
</feature>
<proteinExistence type="predicted"/>
<gene>
    <name evidence="3" type="ORF">JI62_11730</name>
</gene>
<accession>A0A246RZT9</accession>
<keyword evidence="2" id="KW-0472">Membrane</keyword>
<dbReference type="EMBL" id="JPUA01000032">
    <property type="protein sequence ID" value="OWV29477.1"/>
    <property type="molecule type" value="Genomic_DNA"/>
</dbReference>
<keyword evidence="2" id="KW-1133">Transmembrane helix</keyword>
<feature type="region of interest" description="Disordered" evidence="1">
    <location>
        <begin position="37"/>
        <end position="63"/>
    </location>
</feature>
<evidence type="ECO:0000256" key="2">
    <source>
        <dbReference type="SAM" id="Phobius"/>
    </source>
</evidence>
<protein>
    <recommendedName>
        <fullName evidence="5">Transmembrane protein</fullName>
    </recommendedName>
</protein>
<dbReference type="AlphaFoldDB" id="A0A246RZT9"/>
<comment type="caution">
    <text evidence="3">The sequence shown here is derived from an EMBL/GenBank/DDBJ whole genome shotgun (WGS) entry which is preliminary data.</text>
</comment>
<evidence type="ECO:0000313" key="3">
    <source>
        <dbReference type="EMBL" id="OWV29477.1"/>
    </source>
</evidence>
<evidence type="ECO:0000313" key="4">
    <source>
        <dbReference type="Proteomes" id="UP000197334"/>
    </source>
</evidence>